<evidence type="ECO:0000313" key="1">
    <source>
        <dbReference type="EMBL" id="PIR96265.1"/>
    </source>
</evidence>
<accession>A0A2H0VB07</accession>
<protein>
    <submittedName>
        <fullName evidence="1">Uncharacterized protein</fullName>
    </submittedName>
</protein>
<dbReference type="Proteomes" id="UP000230922">
    <property type="component" value="Unassembled WGS sequence"/>
</dbReference>
<dbReference type="AlphaFoldDB" id="A0A2H0VB07"/>
<reference evidence="2" key="1">
    <citation type="submission" date="2017-09" db="EMBL/GenBank/DDBJ databases">
        <title>Depth-based differentiation of microbial function through sediment-hosted aquifers and enrichment of novel symbionts in the deep terrestrial subsurface.</title>
        <authorList>
            <person name="Probst A.J."/>
            <person name="Ladd B."/>
            <person name="Jarett J.K."/>
            <person name="Geller-Mcgrath D.E."/>
            <person name="Sieber C.M.K."/>
            <person name="Emerson J.B."/>
            <person name="Anantharaman K."/>
            <person name="Thomas B.C."/>
            <person name="Malmstrom R."/>
            <person name="Stieglmeier M."/>
            <person name="Klingl A."/>
            <person name="Woyke T."/>
            <person name="Ryan C.M."/>
            <person name="Banfield J.F."/>
        </authorList>
    </citation>
    <scope>NUCLEOTIDE SEQUENCE [LARGE SCALE GENOMIC DNA]</scope>
</reference>
<gene>
    <name evidence="1" type="ORF">COT92_02005</name>
</gene>
<proteinExistence type="predicted"/>
<organism evidence="1 2">
    <name type="scientific">Candidatus Doudnabacteria bacterium CG10_big_fil_rev_8_21_14_0_10_42_18</name>
    <dbReference type="NCBI Taxonomy" id="1974552"/>
    <lineage>
        <taxon>Bacteria</taxon>
        <taxon>Candidatus Doudnaibacteriota</taxon>
    </lineage>
</organism>
<evidence type="ECO:0000313" key="2">
    <source>
        <dbReference type="Proteomes" id="UP000230922"/>
    </source>
</evidence>
<comment type="caution">
    <text evidence="1">The sequence shown here is derived from an EMBL/GenBank/DDBJ whole genome shotgun (WGS) entry which is preliminary data.</text>
</comment>
<dbReference type="EMBL" id="PFAK01000033">
    <property type="protein sequence ID" value="PIR96265.1"/>
    <property type="molecule type" value="Genomic_DNA"/>
</dbReference>
<name>A0A2H0VB07_9BACT</name>
<sequence>MKRFDFKKVMEWLGHILKCPICGYKYNLDQTQVIESSQNEIADGARLLIHSDCNKCKSSVMFNIEINGPEIFSIGMITDLTQKDSQKFRLRNPISSNEIIGMHTQLKKFKGDLLNHLTKK</sequence>